<keyword evidence="1" id="KW-1133">Transmembrane helix</keyword>
<dbReference type="Gene3D" id="3.30.70.1440">
    <property type="entry name" value="Multidrug efflux transporter AcrB pore domain"/>
    <property type="match status" value="1"/>
</dbReference>
<evidence type="ECO:0000313" key="2">
    <source>
        <dbReference type="EMBL" id="PZV38426.1"/>
    </source>
</evidence>
<dbReference type="Gene3D" id="3.30.70.1430">
    <property type="entry name" value="Multidrug efflux transporter AcrB pore domain"/>
    <property type="match status" value="2"/>
</dbReference>
<accession>A0A2W7E5F0</accession>
<proteinExistence type="predicted"/>
<dbReference type="GO" id="GO:0005886">
    <property type="term" value="C:plasma membrane"/>
    <property type="evidence" value="ECO:0007669"/>
    <property type="project" value="TreeGrafter"/>
</dbReference>
<dbReference type="EMBL" id="MZXV01000027">
    <property type="protein sequence ID" value="PZV38426.1"/>
    <property type="molecule type" value="Genomic_DNA"/>
</dbReference>
<keyword evidence="3" id="KW-1185">Reference proteome</keyword>
<comment type="caution">
    <text evidence="2">The sequence shown here is derived from an EMBL/GenBank/DDBJ whole genome shotgun (WGS) entry which is preliminary data.</text>
</comment>
<name>A0A2W7E5F0_9HYPH</name>
<feature type="transmembrane region" description="Helical" evidence="1">
    <location>
        <begin position="382"/>
        <end position="406"/>
    </location>
</feature>
<dbReference type="SUPFAM" id="SSF82693">
    <property type="entry name" value="Multidrug efflux transporter AcrB pore domain, PN1, PN2, PC1 and PC2 subdomains"/>
    <property type="match status" value="3"/>
</dbReference>
<feature type="transmembrane region" description="Helical" evidence="1">
    <location>
        <begin position="842"/>
        <end position="860"/>
    </location>
</feature>
<feature type="transmembrane region" description="Helical" evidence="1">
    <location>
        <begin position="331"/>
        <end position="350"/>
    </location>
</feature>
<dbReference type="PRINTS" id="PR00702">
    <property type="entry name" value="ACRIFLAVINRP"/>
</dbReference>
<dbReference type="AlphaFoldDB" id="A0A2W7E5F0"/>
<dbReference type="PANTHER" id="PTHR32063:SF0">
    <property type="entry name" value="SWARMING MOTILITY PROTEIN SWRC"/>
    <property type="match status" value="1"/>
</dbReference>
<evidence type="ECO:0000313" key="3">
    <source>
        <dbReference type="Proteomes" id="UP000248616"/>
    </source>
</evidence>
<keyword evidence="1" id="KW-0812">Transmembrane</keyword>
<reference evidence="3" key="1">
    <citation type="submission" date="2017-03" db="EMBL/GenBank/DDBJ databases">
        <authorList>
            <person name="Safronova V.I."/>
            <person name="Sazanova A.L."/>
            <person name="Chirak E.R."/>
        </authorList>
    </citation>
    <scope>NUCLEOTIDE SEQUENCE [LARGE SCALE GENOMIC DNA]</scope>
    <source>
        <strain evidence="3">Ach-343</strain>
    </source>
</reference>
<evidence type="ECO:0000256" key="1">
    <source>
        <dbReference type="SAM" id="Phobius"/>
    </source>
</evidence>
<gene>
    <name evidence="2" type="ORF">B5V02_12450</name>
</gene>
<dbReference type="Pfam" id="PF00873">
    <property type="entry name" value="ACR_tran"/>
    <property type="match status" value="1"/>
</dbReference>
<keyword evidence="1" id="KW-0472">Membrane</keyword>
<organism evidence="2 3">
    <name type="scientific">Mesorhizobium kowhaii</name>
    <dbReference type="NCBI Taxonomy" id="1300272"/>
    <lineage>
        <taxon>Bacteria</taxon>
        <taxon>Pseudomonadati</taxon>
        <taxon>Pseudomonadota</taxon>
        <taxon>Alphaproteobacteria</taxon>
        <taxon>Hyphomicrobiales</taxon>
        <taxon>Phyllobacteriaceae</taxon>
        <taxon>Mesorhizobium</taxon>
    </lineage>
</organism>
<feature type="transmembrane region" description="Helical" evidence="1">
    <location>
        <begin position="988"/>
        <end position="1011"/>
    </location>
</feature>
<feature type="transmembrane region" description="Helical" evidence="1">
    <location>
        <begin position="357"/>
        <end position="376"/>
    </location>
</feature>
<dbReference type="OrthoDB" id="9798415at2"/>
<feature type="transmembrane region" description="Helical" evidence="1">
    <location>
        <begin position="945"/>
        <end position="968"/>
    </location>
</feature>
<dbReference type="Gene3D" id="1.20.1640.10">
    <property type="entry name" value="Multidrug efflux transporter AcrB transmembrane domain"/>
    <property type="match status" value="2"/>
</dbReference>
<dbReference type="InterPro" id="IPR001036">
    <property type="entry name" value="Acrflvin-R"/>
</dbReference>
<protein>
    <submittedName>
        <fullName evidence="2">MFS transporter</fullName>
    </submittedName>
</protein>
<dbReference type="GO" id="GO:0042910">
    <property type="term" value="F:xenobiotic transmembrane transporter activity"/>
    <property type="evidence" value="ECO:0007669"/>
    <property type="project" value="TreeGrafter"/>
</dbReference>
<dbReference type="Proteomes" id="UP000248616">
    <property type="component" value="Unassembled WGS sequence"/>
</dbReference>
<feature type="transmembrane region" description="Helical" evidence="1">
    <location>
        <begin position="427"/>
        <end position="449"/>
    </location>
</feature>
<dbReference type="SUPFAM" id="SSF82866">
    <property type="entry name" value="Multidrug efflux transporter AcrB transmembrane domain"/>
    <property type="match status" value="2"/>
</dbReference>
<dbReference type="Gene3D" id="3.30.2090.10">
    <property type="entry name" value="Multidrug efflux transporter AcrB TolC docking domain, DN and DC subdomains"/>
    <property type="match status" value="2"/>
</dbReference>
<feature type="transmembrane region" description="Helical" evidence="1">
    <location>
        <begin position="507"/>
        <end position="530"/>
    </location>
</feature>
<dbReference type="InterPro" id="IPR027463">
    <property type="entry name" value="AcrB_DN_DC_subdom"/>
</dbReference>
<feature type="transmembrane region" description="Helical" evidence="1">
    <location>
        <begin position="867"/>
        <end position="887"/>
    </location>
</feature>
<feature type="transmembrane region" description="Helical" evidence="1">
    <location>
        <begin position="893"/>
        <end position="914"/>
    </location>
</feature>
<dbReference type="SUPFAM" id="SSF82714">
    <property type="entry name" value="Multidrug efflux transporter AcrB TolC docking domain, DN and DC subdomains"/>
    <property type="match status" value="2"/>
</dbReference>
<dbReference type="RefSeq" id="WP_111544486.1">
    <property type="nucleotide sequence ID" value="NZ_MZXV01000027.1"/>
</dbReference>
<dbReference type="Gene3D" id="3.30.70.1320">
    <property type="entry name" value="Multidrug efflux transporter AcrB pore domain like"/>
    <property type="match status" value="1"/>
</dbReference>
<sequence>MDIVRLAINNARLTISVLVFLLLAGWVAYQSTPKEAEPDVPIPMMYVSLIYQGISPEDSERLLLRPMESKLKSLKGLKEMRSAAFQGGGYVLVEFQPQTNLATALQDTRSKVQDGKADLPQAAEEPVVTEVNISEFPVLVVTLSGELPERVLTAAARELRDRIEEVPGVLEGSLQGARDDLVEVVIDPMKLSSYGLQLDQLIGAVGNSNSLVAAGNIEGSEGKYAVKVPSLIETPEDVAALPVVAGPNAVVQAKDIATIRSTFKDAETVTRLNGKPAIAIEVKKRIGANLIDTLTKVREVSDAFVKTMPQGMNVTYTQDKSVFVNQLLGDLQNHVMIAVILVFIVILYALSGRASLLIGLAIPSSFLIGILLLAMMGYTINMIVLFSLILAVGMLVDDAIIVTEFAERRMGEGMPKAEAFALAAKRMAGPVIAATMTRIAAFSPLLFWPGIIGDFMKYMPITLIVTLSASMLYALVFAPTLGAIFAKAPELHEDDNRDGWYMAIVKQAVRFPITVLVLTVALLFGVGFAYSKYGAGVEFFPSVEPDYGLLYVHARGNLSLAEMDTATKIAENRLLGWPGIKSVYTRVGKTQGGGQDVPEDVVGVIQYEFIDWRERKSANQILDELRGVMAGIPGVDVEVRVPEAGPPTGKPIQIRLSAIDPKGLDDKARAVAARIAKVPGVIDISDGLPPPGVDWALEVDRAKAAQYGISPTSVGTVVQLVTNGLKLSEYRPAGADDAVDIRLRLPEDRRTLSTLDELRVQTSQGSVPISNFVVRKPEPTVGILNRIDGARTVVVQANVAAGTQVAAVQQEVTKAVADMDLGSGIRWKLAGSNEDSAEASAFLGKAFGAAIFLIFLVLLMQFNKFTSVLMVLSCVVMATIGVFLGLLLTGEAFGIVMSGIGVIALAGVVVNNNIVLIDTYDRLREEGWDKMEAVLQTCRERARPVVLTAVSAILGVLPIAFGLGLEIFHHETTINAPSTQWWISLSSAIVFGLSFATLLTLVVTPSMLMIFTRSKNSRFYAFFRRLFRRGNGKVSSTDTPDTDVGGEPAIAFPKAAE</sequence>
<dbReference type="PANTHER" id="PTHR32063">
    <property type="match status" value="1"/>
</dbReference>
<feature type="transmembrane region" description="Helical" evidence="1">
    <location>
        <begin position="461"/>
        <end position="486"/>
    </location>
</feature>